<evidence type="ECO:0000256" key="1">
    <source>
        <dbReference type="SAM" id="MobiDB-lite"/>
    </source>
</evidence>
<organism evidence="2">
    <name type="scientific">Litopenaeus vannamei majanivirus Nimav-1_LVa</name>
    <dbReference type="NCBI Taxonomy" id="2984273"/>
    <lineage>
        <taxon>Viruses</taxon>
        <taxon>Viruses incertae sedis</taxon>
        <taxon>Naldaviricetes</taxon>
        <taxon>Nimaviridae</taxon>
    </lineage>
</organism>
<name>A0A9C7EY88_9VIRU</name>
<feature type="region of interest" description="Disordered" evidence="1">
    <location>
        <begin position="311"/>
        <end position="333"/>
    </location>
</feature>
<proteinExistence type="predicted"/>
<sequence length="1301" mass="147539">MSDKNYVFSPLACSAKHVEKILIDLDLPGTSCHVFSGDRLAVHSSTASRGTVTWENNFKTKEYASLLDASNHENYERFIMDNLSQRNIDQLGITKQISNFTLQKIDQNVIETPIPRDDVQNSPLVFALSKQFNNDYYDLIFTHLGPTNKLLYFAKQRTDSVPYSHSGDVKNGTTLLHSMIMKERIDSISTGVVTAHAYNKRSFQQISHCQPSICIPDYGKKILHFIPCPLTPDIVKNSDVNHIVKYTIDPGRKSIRWIFPFRAVYEHLNVNVGCDPRSYSGGFKKLDHLCDLTIHHNEEQSTLITSEKMKMTTTTSKDEQIDQNDDDNNESCEADDCRPLMIAQAGIPVPTVLLRELQPEFVFDCQIRNAAAEPSANAATSALLPLAAGTILYGSDVLMHGRAPDRNVAQRFARRMRNASRVIVVVGDNYKTDPALRHTNKLNAIYVIVPMNEKIVQDQVNASMALAHQGPLSTVICFTNGVLRYHRGIWDGTKYGDEVLPSTVLKEGRVLRPGLVAAKDNRIYNTNGKCVIELEASGVNTHLFSIMIENFLHIPRSEFLLWLGQLEVLLSAAELRSIVNRLVEKMTLTRQRATKLLVGRDGALRVLQEHFHRQNFLGNEPFSKKWLATMCREASSGNLKEASQMFNRAWEFYRTASEDNEWLLAALNNTTSARSSQGSKSLDILKKNLRRDTIATNVKAACETDLDDLMSNHCQKVGAVIYKVDNTISSQYSRIKSMMMSHCTGNSENLLSINARFPSIGGDFANSLLPESTGSDVAPLSFNWCVLNNCNCTGCTYCEQYLLLPVSDAILELMVSEQTMRAHDWRSTKEGNKIDLTRIIVRNGIHGMMKNLDFEAGHPNAGNLALFILASAMRMTQSQFTSIPRDPKTTLVQTMRYLFGLCLSIMASGTNAPLSDAYRIFAHSTLPSAVRLNLEHRYVIDSMVEVWPYLCFTEMTPEEIKERVTSILASEADRTVRCIFETVIKPKYKYGKFEDTKQKLLNNLKEKSKWSNGYVRPMCLLLLKQDYPFMEELDSTISDSFSEVNSDSFPEETDSTTSDIFPEEMKSTNTLITVQQLKQLKNLLEKRKQKREWIESYTTNTPLYIGQLSQLYDEAKLRYPKFTEASRFMTIVKKFLDKKVSNVNYIRQVAHDKYIKCVDFLHNEKKKLWAAVSTQNEMLRQEAIKDMCTAVLRMKSIYSTVTKITKADCKILEFIMGMSTLSSISSILMEIAKQEERRYFSVIQVTSETTDSPYSSLISSAQSNLVKLVWKDDKIKALIDWARSYGKNIYDQNEIGKYITF</sequence>
<dbReference type="EMBL" id="LC738872">
    <property type="protein sequence ID" value="BDT62105.1"/>
    <property type="molecule type" value="Genomic_DNA"/>
</dbReference>
<evidence type="ECO:0000313" key="2">
    <source>
        <dbReference type="EMBL" id="BDT62105.1"/>
    </source>
</evidence>
<protein>
    <submittedName>
        <fullName evidence="2">Uncharacterized protein</fullName>
    </submittedName>
</protein>
<reference evidence="2" key="1">
    <citation type="submission" date="2022-10" db="EMBL/GenBank/DDBJ databases">
        <title>Genome sequences of endogenous nimaviruses in decapod crustaceans.</title>
        <authorList>
            <person name="Kawato S."/>
            <person name="Nozaki R."/>
            <person name="Kondo H."/>
            <person name="Hirono I."/>
        </authorList>
    </citation>
    <scope>NUCLEOTIDE SEQUENCE</scope>
    <source>
        <strain evidence="2">Lva-Nima_1</strain>
    </source>
</reference>
<accession>A0A9C7EY88</accession>
<feature type="compositionally biased region" description="Acidic residues" evidence="1">
    <location>
        <begin position="321"/>
        <end position="333"/>
    </location>
</feature>